<comment type="caution">
    <text evidence="2">The sequence shown here is derived from an EMBL/GenBank/DDBJ whole genome shotgun (WGS) entry which is preliminary data.</text>
</comment>
<feature type="region of interest" description="Disordered" evidence="1">
    <location>
        <begin position="272"/>
        <end position="304"/>
    </location>
</feature>
<feature type="region of interest" description="Disordered" evidence="1">
    <location>
        <begin position="140"/>
        <end position="164"/>
    </location>
</feature>
<feature type="compositionally biased region" description="Basic and acidic residues" evidence="1">
    <location>
        <begin position="291"/>
        <end position="304"/>
    </location>
</feature>
<dbReference type="Proteomes" id="UP000565441">
    <property type="component" value="Unassembled WGS sequence"/>
</dbReference>
<dbReference type="EMBL" id="JAACJP010000030">
    <property type="protein sequence ID" value="KAF5376088.1"/>
    <property type="molecule type" value="Genomic_DNA"/>
</dbReference>
<proteinExistence type="predicted"/>
<keyword evidence="3" id="KW-1185">Reference proteome</keyword>
<organism evidence="2 3">
    <name type="scientific">Tricholomella constricta</name>
    <dbReference type="NCBI Taxonomy" id="117010"/>
    <lineage>
        <taxon>Eukaryota</taxon>
        <taxon>Fungi</taxon>
        <taxon>Dikarya</taxon>
        <taxon>Basidiomycota</taxon>
        <taxon>Agaricomycotina</taxon>
        <taxon>Agaricomycetes</taxon>
        <taxon>Agaricomycetidae</taxon>
        <taxon>Agaricales</taxon>
        <taxon>Tricholomatineae</taxon>
        <taxon>Lyophyllaceae</taxon>
        <taxon>Tricholomella</taxon>
    </lineage>
</organism>
<feature type="compositionally biased region" description="Basic and acidic residues" evidence="1">
    <location>
        <begin position="272"/>
        <end position="282"/>
    </location>
</feature>
<gene>
    <name evidence="2" type="ORF">D9615_007732</name>
</gene>
<protein>
    <submittedName>
        <fullName evidence="2">Uncharacterized protein</fullName>
    </submittedName>
</protein>
<dbReference type="AlphaFoldDB" id="A0A8H5M089"/>
<name>A0A8H5M089_9AGAR</name>
<evidence type="ECO:0000313" key="2">
    <source>
        <dbReference type="EMBL" id="KAF5376088.1"/>
    </source>
</evidence>
<evidence type="ECO:0000256" key="1">
    <source>
        <dbReference type="SAM" id="MobiDB-lite"/>
    </source>
</evidence>
<accession>A0A8H5M089</accession>
<reference evidence="2 3" key="1">
    <citation type="journal article" date="2020" name="ISME J.">
        <title>Uncovering the hidden diversity of litter-decomposition mechanisms in mushroom-forming fungi.</title>
        <authorList>
            <person name="Floudas D."/>
            <person name="Bentzer J."/>
            <person name="Ahren D."/>
            <person name="Johansson T."/>
            <person name="Persson P."/>
            <person name="Tunlid A."/>
        </authorList>
    </citation>
    <scope>NUCLEOTIDE SEQUENCE [LARGE SCALE GENOMIC DNA]</scope>
    <source>
        <strain evidence="2 3">CBS 661.87</strain>
    </source>
</reference>
<sequence>MVLGQGHDWTIGDGPGMDRALEAAAVGRPRAIRELAWKLGTGAGASGRPTMDLGWIGRAAAVGRPGATLQGSAWMVPGQGHDGTTDDGPGMIGHQVEGFVMRRPRGGDRAPRFKILHGWYRGRGTDWTTDDGPGMDRASEAAAVGRPGATLQESTSKRRPRWGDWAPHFKIPRGWYRGRGIWTTDDGPGMERALLWRGGRGGETGRHTSRFRMDKAAAVGKSGATLQDSAWMVSGQGHDWTTDAGPGMERACSEEEAAAVGRPGATLQEFSRKMSGEGHDWTIDDGPGMDRASDRGGGRGGETGRHARARVMGQGHDWTIDDGPGMDRAQCRGLSQAAAVGRPGATLQEFAWKLDIGAGALGRPTTDSGWIGQRCRGFRRSTCKLVLGQGHMDDEKMDDAMDLGWIGLECRGFRRPHTKSTETRRELAWKAQGHIDDRRWIWDGFGMDMGFRMGWIAR</sequence>
<evidence type="ECO:0000313" key="3">
    <source>
        <dbReference type="Proteomes" id="UP000565441"/>
    </source>
</evidence>